<evidence type="ECO:0000256" key="3">
    <source>
        <dbReference type="ARBA" id="ARBA00022771"/>
    </source>
</evidence>
<dbReference type="GO" id="GO:0005634">
    <property type="term" value="C:nucleus"/>
    <property type="evidence" value="ECO:0007669"/>
    <property type="project" value="UniProtKB-SubCell"/>
</dbReference>
<dbReference type="InterPro" id="IPR036893">
    <property type="entry name" value="SBP_sf"/>
</dbReference>
<organism evidence="14">
    <name type="scientific">Anthurium amnicola</name>
    <dbReference type="NCBI Taxonomy" id="1678845"/>
    <lineage>
        <taxon>Eukaryota</taxon>
        <taxon>Viridiplantae</taxon>
        <taxon>Streptophyta</taxon>
        <taxon>Embryophyta</taxon>
        <taxon>Tracheophyta</taxon>
        <taxon>Spermatophyta</taxon>
        <taxon>Magnoliopsida</taxon>
        <taxon>Liliopsida</taxon>
        <taxon>Araceae</taxon>
        <taxon>Pothoideae</taxon>
        <taxon>Potheae</taxon>
        <taxon>Anthurium</taxon>
    </lineage>
</organism>
<feature type="transmembrane region" description="Helical" evidence="11">
    <location>
        <begin position="1041"/>
        <end position="1061"/>
    </location>
</feature>
<dbReference type="SUPFAM" id="SSF103612">
    <property type="entry name" value="SBT domain"/>
    <property type="match status" value="1"/>
</dbReference>
<keyword evidence="11" id="KW-0472">Membrane</keyword>
<dbReference type="Pfam" id="PF26102">
    <property type="entry name" value="Ig_SPL7"/>
    <property type="match status" value="1"/>
</dbReference>
<evidence type="ECO:0000256" key="10">
    <source>
        <dbReference type="SAM" id="MobiDB-lite"/>
    </source>
</evidence>
<keyword evidence="6" id="KW-0238">DNA-binding</keyword>
<evidence type="ECO:0000256" key="4">
    <source>
        <dbReference type="ARBA" id="ARBA00022833"/>
    </source>
</evidence>
<feature type="domain" description="SBP-type" evidence="12">
    <location>
        <begin position="153"/>
        <end position="230"/>
    </location>
</feature>
<proteinExistence type="predicted"/>
<feature type="region of interest" description="Disordered" evidence="10">
    <location>
        <begin position="358"/>
        <end position="386"/>
    </location>
</feature>
<evidence type="ECO:0000256" key="7">
    <source>
        <dbReference type="ARBA" id="ARBA00023163"/>
    </source>
</evidence>
<evidence type="ECO:0000256" key="1">
    <source>
        <dbReference type="ARBA" id="ARBA00004123"/>
    </source>
</evidence>
<dbReference type="EMBL" id="GDJX01003365">
    <property type="protein sequence ID" value="JAT64571.1"/>
    <property type="molecule type" value="Transcribed_RNA"/>
</dbReference>
<dbReference type="PROSITE" id="PS51141">
    <property type="entry name" value="ZF_SBP"/>
    <property type="match status" value="1"/>
</dbReference>
<feature type="compositionally biased region" description="Basic and acidic residues" evidence="10">
    <location>
        <begin position="100"/>
        <end position="121"/>
    </location>
</feature>
<dbReference type="Gene3D" id="1.25.40.20">
    <property type="entry name" value="Ankyrin repeat-containing domain"/>
    <property type="match status" value="1"/>
</dbReference>
<dbReference type="PANTHER" id="PTHR31251">
    <property type="entry name" value="SQUAMOSA PROMOTER-BINDING-LIKE PROTEIN 4"/>
    <property type="match status" value="1"/>
</dbReference>
<dbReference type="GO" id="GO:0008270">
    <property type="term" value="F:zinc ion binding"/>
    <property type="evidence" value="ECO:0007669"/>
    <property type="project" value="UniProtKB-KW"/>
</dbReference>
<feature type="region of interest" description="Disordered" evidence="10">
    <location>
        <begin position="221"/>
        <end position="246"/>
    </location>
</feature>
<dbReference type="InterPro" id="IPR036770">
    <property type="entry name" value="Ankyrin_rpt-contain_sf"/>
</dbReference>
<dbReference type="FunFam" id="4.10.1100.10:FF:000001">
    <property type="entry name" value="Squamosa promoter-binding-like protein 14"/>
    <property type="match status" value="1"/>
</dbReference>
<dbReference type="InterPro" id="IPR004333">
    <property type="entry name" value="SBP_dom"/>
</dbReference>
<keyword evidence="5" id="KW-0805">Transcription regulation</keyword>
<dbReference type="InterPro" id="IPR044817">
    <property type="entry name" value="SBP-like"/>
</dbReference>
<dbReference type="GO" id="GO:0003677">
    <property type="term" value="F:DNA binding"/>
    <property type="evidence" value="ECO:0007669"/>
    <property type="project" value="UniProtKB-KW"/>
</dbReference>
<evidence type="ECO:0000256" key="2">
    <source>
        <dbReference type="ARBA" id="ARBA00022723"/>
    </source>
</evidence>
<evidence type="ECO:0000256" key="8">
    <source>
        <dbReference type="ARBA" id="ARBA00023242"/>
    </source>
</evidence>
<evidence type="ECO:0000256" key="9">
    <source>
        <dbReference type="PROSITE-ProRule" id="PRU00470"/>
    </source>
</evidence>
<feature type="region of interest" description="Disordered" evidence="10">
    <location>
        <begin position="523"/>
        <end position="546"/>
    </location>
</feature>
<dbReference type="Gene3D" id="4.10.1100.10">
    <property type="entry name" value="Transcription factor, SBP-box domain"/>
    <property type="match status" value="1"/>
</dbReference>
<name>A0A1D1ZCN6_9ARAE</name>
<feature type="compositionally biased region" description="Polar residues" evidence="10">
    <location>
        <begin position="374"/>
        <end position="386"/>
    </location>
</feature>
<keyword evidence="2" id="KW-0479">Metal-binding</keyword>
<evidence type="ECO:0000313" key="13">
    <source>
        <dbReference type="EMBL" id="JAT60971.1"/>
    </source>
</evidence>
<evidence type="ECO:0000256" key="11">
    <source>
        <dbReference type="SAM" id="Phobius"/>
    </source>
</evidence>
<keyword evidence="7" id="KW-0804">Transcription</keyword>
<dbReference type="PANTHER" id="PTHR31251:SF110">
    <property type="entry name" value="SQUAMOSA PROMOTER-BINDING-LIKE PROTEIN 14"/>
    <property type="match status" value="1"/>
</dbReference>
<feature type="compositionally biased region" description="Polar residues" evidence="10">
    <location>
        <begin position="237"/>
        <end position="246"/>
    </location>
</feature>
<sequence length="1083" mass="119901">MEGEVGAQVSPPMLLPQGLPLGFHEVTSLARKRDSAWQMGSFPHDQQTQQRLAGSGYSNLYGNWNPKLWDWDSTRFVARQVSNASEGVLPLGTPSGMAEVEQKRNGEKSSEASEEGGEHLSLKLGGGSYTAEEPVVRLSKRVRSGSPGNGGNYPMCQVDDCKADLSNAKDYHRRHKVCEVHSKTTKAMVGKQMQRFCQQCSRFHPLAEFDEGKRSCRRRLAGHNRRRRKAQPEHSSSRPLLPENQKNFGSGNLNIVNIISILAHLQGQGADKPSSGSSPDKDRLIQVFSKVNSLPNLTSSAKLSEPGGFDLNVSQTSQVSLEQPSKADGNLSAPSTMDFLAGLSAALKAPEPINVAALSQGSSGSSGDEKSEVHSQNPVIDVNSQTKSTAFPPVSVARSNCALQSSKEILQHPATENDPSLQLQLFSSTEDESPADRRTYSKYLSAQNSNPMCNKSPSSSPVLRRLFPLQSDAETPKHERISISGHDNVMVEASTSRGFVSPLELSKDSERRVENHTIQNIPFHSSYASSSGSDYSPSSSNSDTQERSGRIIFKLFDKDPSNFPLTLRSQILSWLSHSPSDMESYIRPGCVVLSIYLSMPSFAWDELQEELLQRVHLLVHHSDSDFWRNGRFMVHTDWQLASHKNGKIRLYKTWKTWRAPEIISVSPLAVVSGKETSLVLRGRHLNVPRTKIHCAYMGSYTSKEVWGSSHTGTLNDDYSIESFNFPGGAPNDFGRCFIEVENGLKGNSFPVIIADDAICQELRLLESEFVDDLRTSDLMQGDDQAHYCERPNSKDDVLHFLNELGWLFQRKGIQSGPPSESFSNARFKFLFIFSIERDWSALVKKLLDILVQKSSRNIGLIQECVETLSEMQLLHRAVKRKCRTMVDILLHYSVTNGIDAAMVYLFPPNLVGPGGITPLHLAASMPDSEDIVDGLTDDPQEIGLNFWNSVVDDSGQSPYTYALMRNNHSYNGLVARKLADKRNGQVSITVGNEETAQANPSFSRELDKPNLQSFETTCSRCAMLETRRIRSTFRLQGFLQLPYINSILAIAAVCVCVSVFLRGAPELGSVAPFMWEKLGCGTM</sequence>
<evidence type="ECO:0000256" key="6">
    <source>
        <dbReference type="ARBA" id="ARBA00023125"/>
    </source>
</evidence>
<keyword evidence="4" id="KW-0862">Zinc</keyword>
<keyword evidence="11" id="KW-0812">Transmembrane</keyword>
<dbReference type="EMBL" id="GDJX01006965">
    <property type="protein sequence ID" value="JAT60971.1"/>
    <property type="molecule type" value="Transcribed_RNA"/>
</dbReference>
<keyword evidence="3 9" id="KW-0863">Zinc-finger</keyword>
<evidence type="ECO:0000259" key="12">
    <source>
        <dbReference type="PROSITE" id="PS51141"/>
    </source>
</evidence>
<comment type="subcellular location">
    <subcellularLocation>
        <location evidence="1">Nucleus</location>
    </subcellularLocation>
</comment>
<gene>
    <name evidence="14" type="primary">SPL15_4</name>
    <name evidence="13" type="synonym">SPL15_6</name>
    <name evidence="13" type="ORF">g.89197</name>
    <name evidence="14" type="ORF">g.89205</name>
</gene>
<dbReference type="Pfam" id="PF03110">
    <property type="entry name" value="SBP"/>
    <property type="match status" value="1"/>
</dbReference>
<dbReference type="SUPFAM" id="SSF48403">
    <property type="entry name" value="Ankyrin repeat"/>
    <property type="match status" value="1"/>
</dbReference>
<dbReference type="AlphaFoldDB" id="A0A1D1ZCN6"/>
<feature type="compositionally biased region" description="Low complexity" evidence="10">
    <location>
        <begin position="525"/>
        <end position="542"/>
    </location>
</feature>
<evidence type="ECO:0000256" key="5">
    <source>
        <dbReference type="ARBA" id="ARBA00023015"/>
    </source>
</evidence>
<reference evidence="14" key="1">
    <citation type="submission" date="2015-07" db="EMBL/GenBank/DDBJ databases">
        <title>Transcriptome Assembly of Anthurium amnicola.</title>
        <authorList>
            <person name="Suzuki J."/>
        </authorList>
    </citation>
    <scope>NUCLEOTIDE SEQUENCE</scope>
</reference>
<keyword evidence="8" id="KW-0539">Nucleus</keyword>
<accession>A0A1D1ZCN6</accession>
<keyword evidence="11" id="KW-1133">Transmembrane helix</keyword>
<feature type="region of interest" description="Disordered" evidence="10">
    <location>
        <begin position="87"/>
        <end position="126"/>
    </location>
</feature>
<protein>
    <submittedName>
        <fullName evidence="14">Squamosa promoter-binding-like protein 15</fullName>
    </submittedName>
</protein>
<evidence type="ECO:0000313" key="14">
    <source>
        <dbReference type="EMBL" id="JAT64571.1"/>
    </source>
</evidence>